<name>J9PV94_9CAUD</name>
<evidence type="ECO:0000313" key="1">
    <source>
        <dbReference type="EMBL" id="AEZ50480.1"/>
    </source>
</evidence>
<keyword evidence="2" id="KW-1185">Reference proteome</keyword>
<proteinExistence type="predicted"/>
<reference evidence="1 2" key="1">
    <citation type="submission" date="2011-09" db="EMBL/GenBank/DDBJ databases">
        <title>Complete Genome Sequence of Bacillus cereus Bacteriophage BCD7.</title>
        <authorList>
            <person name="Lee J.-H."/>
            <person name="Shin H."/>
            <person name="Son B."/>
            <person name="Ryu S."/>
        </authorList>
    </citation>
    <scope>NUCLEOTIDE SEQUENCE [LARGE SCALE GENOMIC DNA]</scope>
</reference>
<accession>J9PV94</accession>
<dbReference type="GeneID" id="14011552"/>
<organism evidence="1 2">
    <name type="scientific">Bacillus phage BCD7</name>
    <dbReference type="NCBI Taxonomy" id="1136534"/>
    <lineage>
        <taxon>Viruses</taxon>
        <taxon>Duplodnaviria</taxon>
        <taxon>Heunggongvirae</taxon>
        <taxon>Uroviricota</taxon>
        <taxon>Caudoviricetes</taxon>
        <taxon>Becedseptimavirus</taxon>
        <taxon>Becedseptimavirus BCD7</taxon>
    </lineage>
</organism>
<sequence>MFKSSNDTHLDETMIVTYLDIDGYPHHRPFRDFFGTVYHEGMMVNRFQEVKEEKVLMDAVDEVIN</sequence>
<dbReference type="KEGG" id="vg:14011552"/>
<dbReference type="EMBL" id="JN712910">
    <property type="protein sequence ID" value="AEZ50480.1"/>
    <property type="molecule type" value="Genomic_DNA"/>
</dbReference>
<protein>
    <submittedName>
        <fullName evidence="1">Uncharacterized protein</fullName>
    </submittedName>
</protein>
<dbReference type="Proteomes" id="UP000006298">
    <property type="component" value="Segment"/>
</dbReference>
<gene>
    <name evidence="1" type="ORF">BCD7_0033</name>
</gene>
<dbReference type="RefSeq" id="YP_007005884.1">
    <property type="nucleotide sequence ID" value="NC_019515.1"/>
</dbReference>
<evidence type="ECO:0000313" key="2">
    <source>
        <dbReference type="Proteomes" id="UP000006298"/>
    </source>
</evidence>